<evidence type="ECO:0000313" key="4">
    <source>
        <dbReference type="EMBL" id="MCC2747551.1"/>
    </source>
</evidence>
<evidence type="ECO:0000313" key="7">
    <source>
        <dbReference type="EMBL" id="RGM72972.1"/>
    </source>
</evidence>
<evidence type="ECO:0000313" key="11">
    <source>
        <dbReference type="EMBL" id="RHF05721.1"/>
    </source>
</evidence>
<dbReference type="Proteomes" id="UP001193670">
    <property type="component" value="Unassembled WGS sequence"/>
</dbReference>
<dbReference type="RefSeq" id="WP_055223967.1">
    <property type="nucleotide sequence ID" value="NZ_CYXM01000019.1"/>
</dbReference>
<evidence type="ECO:0000313" key="3">
    <source>
        <dbReference type="EMBL" id="CUN97618.1"/>
    </source>
</evidence>
<organism evidence="2 13">
    <name type="scientific">Agathobacter rectalis</name>
    <dbReference type="NCBI Taxonomy" id="39491"/>
    <lineage>
        <taxon>Bacteria</taxon>
        <taxon>Bacillati</taxon>
        <taxon>Bacillota</taxon>
        <taxon>Clostridia</taxon>
        <taxon>Lachnospirales</taxon>
        <taxon>Lachnospiraceae</taxon>
        <taxon>Agathobacter</taxon>
    </lineage>
</organism>
<name>A0A173VJ43_9FIRM</name>
<evidence type="ECO:0000313" key="15">
    <source>
        <dbReference type="Proteomes" id="UP000260758"/>
    </source>
</evidence>
<dbReference type="EMBL" id="QSTP01000003">
    <property type="protein sequence ID" value="RGM72972.1"/>
    <property type="molecule type" value="Genomic_DNA"/>
</dbReference>
<dbReference type="Pfam" id="PF02559">
    <property type="entry name" value="CarD_TRCF_RID"/>
    <property type="match status" value="1"/>
</dbReference>
<evidence type="ECO:0000313" key="2">
    <source>
        <dbReference type="EMBL" id="CUN26810.1"/>
    </source>
</evidence>
<feature type="domain" description="CarD-like/TRCF RNAP-interacting" evidence="1">
    <location>
        <begin position="1"/>
        <end position="113"/>
    </location>
</feature>
<evidence type="ECO:0000313" key="17">
    <source>
        <dbReference type="Proteomes" id="UP000283683"/>
    </source>
</evidence>
<evidence type="ECO:0000313" key="12">
    <source>
        <dbReference type="Proteomes" id="UP000095384"/>
    </source>
</evidence>
<evidence type="ECO:0000313" key="10">
    <source>
        <dbReference type="EMBL" id="RHD98118.1"/>
    </source>
</evidence>
<reference evidence="4" key="5">
    <citation type="submission" date="2021-10" db="EMBL/GenBank/DDBJ databases">
        <title>Collection of gut derived symbiotic bacterial strains cultured from healthy donors.</title>
        <authorList>
            <person name="Lin H."/>
            <person name="Littmann E."/>
            <person name="Claire K."/>
            <person name="Pamer E."/>
        </authorList>
    </citation>
    <scope>NUCLEOTIDE SEQUENCE</scope>
    <source>
        <strain evidence="4">MSK.22.92</strain>
    </source>
</reference>
<evidence type="ECO:0000313" key="8">
    <source>
        <dbReference type="EMBL" id="RGU27788.1"/>
    </source>
</evidence>
<dbReference type="Proteomes" id="UP000095384">
    <property type="component" value="Unassembled WGS sequence"/>
</dbReference>
<dbReference type="Proteomes" id="UP000284835">
    <property type="component" value="Unassembled WGS sequence"/>
</dbReference>
<dbReference type="InterPro" id="IPR003711">
    <property type="entry name" value="CarD-like/TRCF_RID"/>
</dbReference>
<dbReference type="EMBL" id="JAAILW010000003">
    <property type="protein sequence ID" value="NSC26196.1"/>
    <property type="molecule type" value="Genomic_DNA"/>
</dbReference>
<dbReference type="Gene3D" id="1.20.58.1290">
    <property type="entry name" value="CarD-like, C-terminal domain"/>
    <property type="match status" value="1"/>
</dbReference>
<dbReference type="InterPro" id="IPR036101">
    <property type="entry name" value="CarD-like/TRCF_RID_sf"/>
</dbReference>
<dbReference type="EMBL" id="JAJFBX010000015">
    <property type="protein sequence ID" value="MCC2747551.1"/>
    <property type="molecule type" value="Genomic_DNA"/>
</dbReference>
<dbReference type="EMBL" id="QRXR01000003">
    <property type="protein sequence ID" value="RGU27788.1"/>
    <property type="molecule type" value="Genomic_DNA"/>
</dbReference>
<evidence type="ECO:0000313" key="18">
    <source>
        <dbReference type="Proteomes" id="UP000283765"/>
    </source>
</evidence>
<dbReference type="Proteomes" id="UP000260717">
    <property type="component" value="Unassembled WGS sequence"/>
</dbReference>
<dbReference type="InterPro" id="IPR042215">
    <property type="entry name" value="CarD-like_C"/>
</dbReference>
<dbReference type="EMBL" id="QSJS01000001">
    <property type="protein sequence ID" value="RHD98118.1"/>
    <property type="molecule type" value="Genomic_DNA"/>
</dbReference>
<evidence type="ECO:0000313" key="9">
    <source>
        <dbReference type="EMBL" id="RGW89666.1"/>
    </source>
</evidence>
<evidence type="ECO:0000313" key="5">
    <source>
        <dbReference type="EMBL" id="NSC26196.1"/>
    </source>
</evidence>
<dbReference type="Proteomes" id="UP000095673">
    <property type="component" value="Unassembled WGS sequence"/>
</dbReference>
<evidence type="ECO:0000313" key="19">
    <source>
        <dbReference type="Proteomes" id="UP000284835"/>
    </source>
</evidence>
<dbReference type="Proteomes" id="UP000283765">
    <property type="component" value="Unassembled WGS sequence"/>
</dbReference>
<dbReference type="AlphaFoldDB" id="A0A173VJ43"/>
<dbReference type="Proteomes" id="UP000283683">
    <property type="component" value="Unassembled WGS sequence"/>
</dbReference>
<gene>
    <name evidence="11" type="ORF">DW703_04940</name>
    <name evidence="10" type="ORF">DW775_01120</name>
    <name evidence="9" type="ORF">DWV45_00900</name>
    <name evidence="8" type="ORF">DWW89_02670</name>
    <name evidence="7" type="ORF">DXB99_04810</name>
    <name evidence="6" type="ORF">DXC13_02020</name>
    <name evidence="3" type="ORF">ERS852417_01346</name>
    <name evidence="2" type="ORF">ERS852580_03081</name>
    <name evidence="5" type="ORF">G4319_02365</name>
    <name evidence="4" type="ORF">LK487_11025</name>
</gene>
<dbReference type="SMART" id="SM01058">
    <property type="entry name" value="CarD_TRCF"/>
    <property type="match status" value="1"/>
</dbReference>
<dbReference type="Proteomes" id="UP000260758">
    <property type="component" value="Unassembled WGS sequence"/>
</dbReference>
<evidence type="ECO:0000313" key="13">
    <source>
        <dbReference type="Proteomes" id="UP000095673"/>
    </source>
</evidence>
<dbReference type="OrthoDB" id="9786074at2"/>
<dbReference type="SUPFAM" id="SSF141259">
    <property type="entry name" value="CarD-like"/>
    <property type="match status" value="1"/>
</dbReference>
<evidence type="ECO:0000313" key="6">
    <source>
        <dbReference type="EMBL" id="RGM52140.1"/>
    </source>
</evidence>
<evidence type="ECO:0000313" key="16">
    <source>
        <dbReference type="Proteomes" id="UP000283501"/>
    </source>
</evidence>
<evidence type="ECO:0000259" key="1">
    <source>
        <dbReference type="SMART" id="SM01058"/>
    </source>
</evidence>
<accession>A0A173VJ43</accession>
<dbReference type="EMBL" id="QSTI01000002">
    <property type="protein sequence ID" value="RGM52140.1"/>
    <property type="molecule type" value="Genomic_DNA"/>
</dbReference>
<dbReference type="EMBL" id="CYXM01000019">
    <property type="protein sequence ID" value="CUN26810.1"/>
    <property type="molecule type" value="Genomic_DNA"/>
</dbReference>
<reference evidence="5" key="4">
    <citation type="submission" date="2020-02" db="EMBL/GenBank/DDBJ databases">
        <authorList>
            <person name="Littmann E."/>
            <person name="Sorbara M."/>
        </authorList>
    </citation>
    <scope>NUCLEOTIDE SEQUENCE</scope>
    <source>
        <strain evidence="5">MSK.17.79</strain>
    </source>
</reference>
<dbReference type="EMBL" id="QSKY01000005">
    <property type="protein sequence ID" value="RHF05721.1"/>
    <property type="molecule type" value="Genomic_DNA"/>
</dbReference>
<dbReference type="Gene3D" id="2.40.10.170">
    <property type="match status" value="1"/>
</dbReference>
<reference evidence="12 13" key="1">
    <citation type="submission" date="2015-09" db="EMBL/GenBank/DDBJ databases">
        <authorList>
            <consortium name="Pathogen Informatics"/>
        </authorList>
    </citation>
    <scope>NUCLEOTIDE SEQUENCE [LARGE SCALE GENOMIC DNA]</scope>
    <source>
        <strain evidence="3 12">2789STDY5608860</strain>
        <strain evidence="2 13">2789STDY5834968</strain>
    </source>
</reference>
<protein>
    <submittedName>
        <fullName evidence="4">CarD family transcriptional regulator</fullName>
    </submittedName>
    <submittedName>
        <fullName evidence="2">CarD-like/TRCF domain</fullName>
    </submittedName>
</protein>
<reference evidence="5" key="3">
    <citation type="journal article" date="2020" name="Cell Host Microbe">
        <title>Functional and Genomic Variation between Human-Derived Isolates of Lachnospiraceae Reveals Inter- and Intra-Species Diversity.</title>
        <authorList>
            <person name="Sorbara M.T."/>
            <person name="Littmann E.R."/>
            <person name="Fontana E."/>
            <person name="Moody T.U."/>
            <person name="Kohout C.E."/>
            <person name="Gjonbalaj M."/>
            <person name="Eaton V."/>
            <person name="Seok R."/>
            <person name="Leiner I.M."/>
            <person name="Pamer E.G."/>
        </authorList>
    </citation>
    <scope>NUCLEOTIDE SEQUENCE</scope>
    <source>
        <strain evidence="5">MSK.17.79</strain>
    </source>
</reference>
<sequence>MFEIGDYVLNATNGICKISEIVELDMSGDKQLKSYFLLRPVEEENDRVYIPVDNADKRIRKVITQDEAQAVLDRVPEIEALAVNNEKERETRYKEAVRSCEPDSVISLLKCLHIRNEQRAQAGKKSTAVDERYGKMAEHNLNAELAFVLEKDKQEIKDIIHDML</sequence>
<evidence type="ECO:0000313" key="14">
    <source>
        <dbReference type="Proteomes" id="UP000260717"/>
    </source>
</evidence>
<proteinExistence type="predicted"/>
<dbReference type="Proteomes" id="UP000283501">
    <property type="component" value="Unassembled WGS sequence"/>
</dbReference>
<reference evidence="14 15" key="2">
    <citation type="submission" date="2018-08" db="EMBL/GenBank/DDBJ databases">
        <title>A genome reference for cultivated species of the human gut microbiota.</title>
        <authorList>
            <person name="Zou Y."/>
            <person name="Xue W."/>
            <person name="Luo G."/>
        </authorList>
    </citation>
    <scope>NUCLEOTIDE SEQUENCE [LARGE SCALE GENOMIC DNA]</scope>
    <source>
        <strain evidence="9 17">AF06-19</strain>
        <strain evidence="8 18">AF17-27</strain>
        <strain evidence="11 16">AM26-2LB</strain>
        <strain evidence="10 19">AM30-13AC</strain>
        <strain evidence="7 15">OM07-13</strain>
        <strain evidence="6 14">OM08-12AT</strain>
    </source>
</reference>
<dbReference type="Proteomes" id="UP001197847">
    <property type="component" value="Unassembled WGS sequence"/>
</dbReference>
<dbReference type="EMBL" id="QSAZ01000001">
    <property type="protein sequence ID" value="RGW89666.1"/>
    <property type="molecule type" value="Genomic_DNA"/>
</dbReference>
<dbReference type="EMBL" id="CYYW01000007">
    <property type="protein sequence ID" value="CUN97618.1"/>
    <property type="molecule type" value="Genomic_DNA"/>
</dbReference>